<sequence length="44" mass="5179">MISDEISEVYYHCDRVFIMKEGRLDNGISPQEISLANLEERVYD</sequence>
<dbReference type="EMBL" id="UHIC01000001">
    <property type="protein sequence ID" value="SUO94366.1"/>
    <property type="molecule type" value="Genomic_DNA"/>
</dbReference>
<organism evidence="1 2">
    <name type="scientific">Suttonella ornithocola</name>
    <dbReference type="NCBI Taxonomy" id="279832"/>
    <lineage>
        <taxon>Bacteria</taxon>
        <taxon>Pseudomonadati</taxon>
        <taxon>Pseudomonadota</taxon>
        <taxon>Gammaproteobacteria</taxon>
        <taxon>Cardiobacteriales</taxon>
        <taxon>Cardiobacteriaceae</taxon>
        <taxon>Suttonella</taxon>
    </lineage>
</organism>
<gene>
    <name evidence="1" type="ORF">NCTC13337_00696</name>
</gene>
<dbReference type="AlphaFoldDB" id="A0A380MQM2"/>
<evidence type="ECO:0000313" key="1">
    <source>
        <dbReference type="EMBL" id="SUO94366.1"/>
    </source>
</evidence>
<keyword evidence="2" id="KW-1185">Reference proteome</keyword>
<proteinExistence type="predicted"/>
<name>A0A380MQM2_9GAMM</name>
<evidence type="ECO:0000313" key="2">
    <source>
        <dbReference type="Proteomes" id="UP000254601"/>
    </source>
</evidence>
<dbReference type="Proteomes" id="UP000254601">
    <property type="component" value="Unassembled WGS sequence"/>
</dbReference>
<accession>A0A380MQM2</accession>
<reference evidence="1 2" key="1">
    <citation type="submission" date="2018-06" db="EMBL/GenBank/DDBJ databases">
        <authorList>
            <consortium name="Pathogen Informatics"/>
            <person name="Doyle S."/>
        </authorList>
    </citation>
    <scope>NUCLEOTIDE SEQUENCE [LARGE SCALE GENOMIC DNA]</scope>
    <source>
        <strain evidence="1 2">NCTC13337</strain>
    </source>
</reference>
<protein>
    <submittedName>
        <fullName evidence="1">Uncharacterized protein</fullName>
    </submittedName>
</protein>